<evidence type="ECO:0000313" key="3">
    <source>
        <dbReference type="Proteomes" id="UP000038040"/>
    </source>
</evidence>
<gene>
    <name evidence="2" type="ORF">DME_LOCUS3738</name>
</gene>
<evidence type="ECO:0000313" key="4">
    <source>
        <dbReference type="Proteomes" id="UP000274756"/>
    </source>
</evidence>
<organism evidence="3 5">
    <name type="scientific">Dracunculus medinensis</name>
    <name type="common">Guinea worm</name>
    <dbReference type="NCBI Taxonomy" id="318479"/>
    <lineage>
        <taxon>Eukaryota</taxon>
        <taxon>Metazoa</taxon>
        <taxon>Ecdysozoa</taxon>
        <taxon>Nematoda</taxon>
        <taxon>Chromadorea</taxon>
        <taxon>Rhabditida</taxon>
        <taxon>Spirurina</taxon>
        <taxon>Dracunculoidea</taxon>
        <taxon>Dracunculidae</taxon>
        <taxon>Dracunculus</taxon>
    </lineage>
</organism>
<feature type="chain" id="PRO_5041079486" evidence="1">
    <location>
        <begin position="20"/>
        <end position="87"/>
    </location>
</feature>
<dbReference type="Proteomes" id="UP000038040">
    <property type="component" value="Unplaced"/>
</dbReference>
<feature type="signal peptide" evidence="1">
    <location>
        <begin position="1"/>
        <end position="19"/>
    </location>
</feature>
<protein>
    <submittedName>
        <fullName evidence="5">DOMON domain-containing protein</fullName>
    </submittedName>
</protein>
<reference evidence="2 4" key="2">
    <citation type="submission" date="2018-11" db="EMBL/GenBank/DDBJ databases">
        <authorList>
            <consortium name="Pathogen Informatics"/>
        </authorList>
    </citation>
    <scope>NUCLEOTIDE SEQUENCE [LARGE SCALE GENOMIC DNA]</scope>
</reference>
<keyword evidence="1" id="KW-0732">Signal</keyword>
<proteinExistence type="predicted"/>
<accession>A0A0N4UQF2</accession>
<dbReference type="Proteomes" id="UP000274756">
    <property type="component" value="Unassembled WGS sequence"/>
</dbReference>
<dbReference type="AlphaFoldDB" id="A0A0N4UQF2"/>
<dbReference type="WBParaSite" id="DME_0001023701-mRNA-1">
    <property type="protein sequence ID" value="DME_0001023701-mRNA-1"/>
    <property type="gene ID" value="DME_0001023701"/>
</dbReference>
<dbReference type="EMBL" id="UYYG01000177">
    <property type="protein sequence ID" value="VDN53765.1"/>
    <property type="molecule type" value="Genomic_DNA"/>
</dbReference>
<evidence type="ECO:0000313" key="5">
    <source>
        <dbReference type="WBParaSite" id="DME_0001023701-mRNA-1"/>
    </source>
</evidence>
<keyword evidence="4" id="KW-1185">Reference proteome</keyword>
<evidence type="ECO:0000256" key="1">
    <source>
        <dbReference type="SAM" id="SignalP"/>
    </source>
</evidence>
<name>A0A0N4UQF2_DRAME</name>
<evidence type="ECO:0000313" key="2">
    <source>
        <dbReference type="EMBL" id="VDN53765.1"/>
    </source>
</evidence>
<reference evidence="5" key="1">
    <citation type="submission" date="2017-02" db="UniProtKB">
        <authorList>
            <consortium name="WormBaseParasite"/>
        </authorList>
    </citation>
    <scope>IDENTIFICATION</scope>
</reference>
<sequence>MDSLTTLICTLIMFEYAATSVYKIECHFKLKYADETGTISAIGSIQYQNLKYSINSWNHDNTFESGISLELIGGIAAGFVDDRGFFI</sequence>